<proteinExistence type="predicted"/>
<keyword evidence="3" id="KW-1185">Reference proteome</keyword>
<name>A0ABC9GAW8_9POAL</name>
<accession>A0ABC9GAW8</accession>
<feature type="compositionally biased region" description="Basic residues" evidence="1">
    <location>
        <begin position="428"/>
        <end position="444"/>
    </location>
</feature>
<dbReference type="Pfam" id="PF08224">
    <property type="entry name" value="DUF1719"/>
    <property type="match status" value="1"/>
</dbReference>
<dbReference type="Proteomes" id="UP001497457">
    <property type="component" value="Chromosome 8b"/>
</dbReference>
<dbReference type="InterPro" id="IPR013181">
    <property type="entry name" value="DUF1719"/>
</dbReference>
<reference evidence="2 3" key="2">
    <citation type="submission" date="2024-10" db="EMBL/GenBank/DDBJ databases">
        <authorList>
            <person name="Ryan C."/>
        </authorList>
    </citation>
    <scope>NUCLEOTIDE SEQUENCE [LARGE SCALE GENOMIC DNA]</scope>
</reference>
<evidence type="ECO:0000313" key="3">
    <source>
        <dbReference type="Proteomes" id="UP001497457"/>
    </source>
</evidence>
<gene>
    <name evidence="2" type="ORF">URODEC1_LOCUS114502</name>
</gene>
<evidence type="ECO:0000313" key="2">
    <source>
        <dbReference type="EMBL" id="CAL5091685.1"/>
    </source>
</evidence>
<reference evidence="3" key="1">
    <citation type="submission" date="2024-06" db="EMBL/GenBank/DDBJ databases">
        <authorList>
            <person name="Ryan C."/>
        </authorList>
    </citation>
    <scope>NUCLEOTIDE SEQUENCE [LARGE SCALE GENOMIC DNA]</scope>
</reference>
<dbReference type="EMBL" id="OZ075118">
    <property type="protein sequence ID" value="CAL5091685.1"/>
    <property type="molecule type" value="Genomic_DNA"/>
</dbReference>
<sequence length="444" mass="50447">MAEMVGSAVIQEVVSRVSSFVLGKRKDKESKGHMIERLEMALAELDFALERSMKLPITDVSLLRRRNMITQGYVEAAILLDKHKRQSQQEDQRIEWISHGRSLYLSLMGLNKDESLCLSSSDVQRFEWFADCASKFVRDVESGCSLRHYTFCNPLVRQLLEGKILGYERMERTEVRRCYVWPKCFEGRGVEAELQYLYEDQKMPEKGFRLTLLLRLSESTDIVGIAIKCLLSLASQFKLVTESAMGELSLLPNLHDISNSYAPSLVGIQPLYIRYSDIFRPDPICCEAKGEGFCPSSSISSELSHILPEPVMCADFRCNIAREESRIVKSNNDANRPPLELAAAVVPHLVQEGLQKSFAYEVIGFKEKRMHGSIQEMTEMVRSQAINRFVGQSELTNYGMLWISAHGCAYYGVQKIKSEMASVSNAHGRSKTQRVAKRRRRSCV</sequence>
<dbReference type="PANTHER" id="PTHR33377">
    <property type="entry name" value="OS10G0134700 PROTEIN-RELATED"/>
    <property type="match status" value="1"/>
</dbReference>
<organism evidence="2 3">
    <name type="scientific">Urochloa decumbens</name>
    <dbReference type="NCBI Taxonomy" id="240449"/>
    <lineage>
        <taxon>Eukaryota</taxon>
        <taxon>Viridiplantae</taxon>
        <taxon>Streptophyta</taxon>
        <taxon>Embryophyta</taxon>
        <taxon>Tracheophyta</taxon>
        <taxon>Spermatophyta</taxon>
        <taxon>Magnoliopsida</taxon>
        <taxon>Liliopsida</taxon>
        <taxon>Poales</taxon>
        <taxon>Poaceae</taxon>
        <taxon>PACMAD clade</taxon>
        <taxon>Panicoideae</taxon>
        <taxon>Panicodae</taxon>
        <taxon>Paniceae</taxon>
        <taxon>Melinidinae</taxon>
        <taxon>Urochloa</taxon>
    </lineage>
</organism>
<dbReference type="SMART" id="SM01157">
    <property type="entry name" value="DUF1719"/>
    <property type="match status" value="1"/>
</dbReference>
<feature type="region of interest" description="Disordered" evidence="1">
    <location>
        <begin position="422"/>
        <end position="444"/>
    </location>
</feature>
<evidence type="ECO:0000256" key="1">
    <source>
        <dbReference type="SAM" id="MobiDB-lite"/>
    </source>
</evidence>
<dbReference type="AlphaFoldDB" id="A0ABC9GAW8"/>
<dbReference type="PANTHER" id="PTHR33377:SF4">
    <property type="entry name" value="OS07G0285800 PROTEIN"/>
    <property type="match status" value="1"/>
</dbReference>
<protein>
    <submittedName>
        <fullName evidence="2">Uncharacterized protein</fullName>
    </submittedName>
</protein>